<evidence type="ECO:0000313" key="2">
    <source>
        <dbReference type="Proteomes" id="UP000824128"/>
    </source>
</evidence>
<sequence>MEFLLLQKLRSMGLRMDLAAASGGRFHHSPAVRGSQYAQGRLQKYIF</sequence>
<dbReference type="Proteomes" id="UP000824128">
    <property type="component" value="Unassembled WGS sequence"/>
</dbReference>
<name>A0A9D1STE3_9FIRM</name>
<comment type="caution">
    <text evidence="1">The sequence shown here is derived from an EMBL/GenBank/DDBJ whole genome shotgun (WGS) entry which is preliminary data.</text>
</comment>
<reference evidence="1" key="2">
    <citation type="journal article" date="2021" name="PeerJ">
        <title>Extensive microbial diversity within the chicken gut microbiome revealed by metagenomics and culture.</title>
        <authorList>
            <person name="Gilroy R."/>
            <person name="Ravi A."/>
            <person name="Getino M."/>
            <person name="Pursley I."/>
            <person name="Horton D.L."/>
            <person name="Alikhan N.F."/>
            <person name="Baker D."/>
            <person name="Gharbi K."/>
            <person name="Hall N."/>
            <person name="Watson M."/>
            <person name="Adriaenssens E.M."/>
            <person name="Foster-Nyarko E."/>
            <person name="Jarju S."/>
            <person name="Secka A."/>
            <person name="Antonio M."/>
            <person name="Oren A."/>
            <person name="Chaudhuri R.R."/>
            <person name="La Ragione R."/>
            <person name="Hildebrand F."/>
            <person name="Pallen M.J."/>
        </authorList>
    </citation>
    <scope>NUCLEOTIDE SEQUENCE</scope>
    <source>
        <strain evidence="1">ChiGjej2B2-16831</strain>
    </source>
</reference>
<organism evidence="1 2">
    <name type="scientific">Candidatus Aphodomorpha intestinavium</name>
    <dbReference type="NCBI Taxonomy" id="2840672"/>
    <lineage>
        <taxon>Bacteria</taxon>
        <taxon>Bacillati</taxon>
        <taxon>Bacillota</taxon>
        <taxon>Clostridia</taxon>
        <taxon>Eubacteriales</taxon>
        <taxon>Candidatus Aphodomorpha</taxon>
    </lineage>
</organism>
<reference evidence="1" key="1">
    <citation type="submission" date="2020-10" db="EMBL/GenBank/DDBJ databases">
        <authorList>
            <person name="Gilroy R."/>
        </authorList>
    </citation>
    <scope>NUCLEOTIDE SEQUENCE</scope>
    <source>
        <strain evidence="1">ChiGjej2B2-16831</strain>
    </source>
</reference>
<gene>
    <name evidence="1" type="ORF">IAD24_05815</name>
</gene>
<dbReference type="AlphaFoldDB" id="A0A9D1STE3"/>
<dbReference type="EMBL" id="DVNZ01000184">
    <property type="protein sequence ID" value="HIU94660.1"/>
    <property type="molecule type" value="Genomic_DNA"/>
</dbReference>
<proteinExistence type="predicted"/>
<evidence type="ECO:0000313" key="1">
    <source>
        <dbReference type="EMBL" id="HIU94660.1"/>
    </source>
</evidence>
<accession>A0A9D1STE3</accession>
<protein>
    <submittedName>
        <fullName evidence="1">Uncharacterized protein</fullName>
    </submittedName>
</protein>